<dbReference type="PROSITE" id="PS00629">
    <property type="entry name" value="IMP_1"/>
    <property type="match status" value="1"/>
</dbReference>
<evidence type="ECO:0000256" key="7">
    <source>
        <dbReference type="RuleBase" id="RU364068"/>
    </source>
</evidence>
<keyword evidence="6 7" id="KW-0460">Magnesium</keyword>
<name>A0ABQ0NW74_9PROT</name>
<comment type="cofactor">
    <cofactor evidence="2 7">
        <name>Mg(2+)</name>
        <dbReference type="ChEBI" id="CHEBI:18420"/>
    </cofactor>
</comment>
<dbReference type="Gene3D" id="3.30.540.10">
    <property type="entry name" value="Fructose-1,6-Bisphosphatase, subunit A, domain 1"/>
    <property type="match status" value="1"/>
</dbReference>
<evidence type="ECO:0000256" key="3">
    <source>
        <dbReference type="ARBA" id="ARBA00009759"/>
    </source>
</evidence>
<dbReference type="InterPro" id="IPR020550">
    <property type="entry name" value="Inositol_monophosphatase_CS"/>
</dbReference>
<comment type="caution">
    <text evidence="8">The sequence shown here is derived from an EMBL/GenBank/DDBJ whole genome shotgun (WGS) entry which is preliminary data.</text>
</comment>
<dbReference type="PANTHER" id="PTHR20854">
    <property type="entry name" value="INOSITOL MONOPHOSPHATASE"/>
    <property type="match status" value="1"/>
</dbReference>
<evidence type="ECO:0000313" key="8">
    <source>
        <dbReference type="EMBL" id="GBQ04885.1"/>
    </source>
</evidence>
<keyword evidence="5 7" id="KW-0378">Hydrolase</keyword>
<comment type="similarity">
    <text evidence="3 7">Belongs to the inositol monophosphatase superfamily.</text>
</comment>
<reference evidence="8" key="1">
    <citation type="submission" date="2013-04" db="EMBL/GenBank/DDBJ databases">
        <title>The genome sequencing project of 58 acetic acid bacteria.</title>
        <authorList>
            <person name="Okamoto-Kainuma A."/>
            <person name="Ishikawa M."/>
            <person name="Umino S."/>
            <person name="Koizumi Y."/>
            <person name="Shiwa Y."/>
            <person name="Yoshikawa H."/>
            <person name="Matsutani M."/>
            <person name="Matsushita K."/>
        </authorList>
    </citation>
    <scope>NUCLEOTIDE SEQUENCE</scope>
    <source>
        <strain evidence="8">DSM 15669</strain>
    </source>
</reference>
<dbReference type="PANTHER" id="PTHR20854:SF4">
    <property type="entry name" value="INOSITOL-1-MONOPHOSPHATASE-RELATED"/>
    <property type="match status" value="1"/>
</dbReference>
<sequence length="267" mass="28554">MKNTMTNTEIDLRFQAASNIVADAADLALSMQPAPGKPQASLKGRQDYVTEADQAVEKFVTERLQALFPHDSVLGEEKGGDIGAQYQWVIDPIDGTSNFARGRSRWCISLGLMKENTPVAGIINAPALREIFTAQLGQGAFLNNRPINASKTETMSEAMIEIGWSPYVPEGWFQERMSSMLSLGAMPRSLGSGALALSDVACGRSDGYLEHTIFLWDVAAALVLLKEAGADVSPFIAMGGAAQPTTILASAPGISPILSQSFNVKMT</sequence>
<dbReference type="InterPro" id="IPR033942">
    <property type="entry name" value="IMPase"/>
</dbReference>
<dbReference type="Pfam" id="PF00459">
    <property type="entry name" value="Inositol_P"/>
    <property type="match status" value="1"/>
</dbReference>
<evidence type="ECO:0000256" key="5">
    <source>
        <dbReference type="ARBA" id="ARBA00022801"/>
    </source>
</evidence>
<protein>
    <recommendedName>
        <fullName evidence="7">Inositol-1-monophosphatase</fullName>
        <ecNumber evidence="7">3.1.3.25</ecNumber>
    </recommendedName>
</protein>
<keyword evidence="9" id="KW-1185">Reference proteome</keyword>
<dbReference type="EMBL" id="BAQD01000001">
    <property type="protein sequence ID" value="GBQ04885.1"/>
    <property type="molecule type" value="Genomic_DNA"/>
</dbReference>
<dbReference type="Gene3D" id="3.40.190.80">
    <property type="match status" value="1"/>
</dbReference>
<organism evidence="8 9">
    <name type="scientific">Saccharibacter floricola DSM 15669</name>
    <dbReference type="NCBI Taxonomy" id="1123227"/>
    <lineage>
        <taxon>Bacteria</taxon>
        <taxon>Pseudomonadati</taxon>
        <taxon>Pseudomonadota</taxon>
        <taxon>Alphaproteobacteria</taxon>
        <taxon>Acetobacterales</taxon>
        <taxon>Acetobacteraceae</taxon>
        <taxon>Saccharibacter</taxon>
    </lineage>
</organism>
<dbReference type="SUPFAM" id="SSF56655">
    <property type="entry name" value="Carbohydrate phosphatase"/>
    <property type="match status" value="1"/>
</dbReference>
<comment type="catalytic activity">
    <reaction evidence="1 7">
        <text>a myo-inositol phosphate + H2O = myo-inositol + phosphate</text>
        <dbReference type="Rhea" id="RHEA:24056"/>
        <dbReference type="ChEBI" id="CHEBI:15377"/>
        <dbReference type="ChEBI" id="CHEBI:17268"/>
        <dbReference type="ChEBI" id="CHEBI:43474"/>
        <dbReference type="ChEBI" id="CHEBI:84139"/>
        <dbReference type="EC" id="3.1.3.25"/>
    </reaction>
</comment>
<dbReference type="PRINTS" id="PR00377">
    <property type="entry name" value="IMPHPHTASES"/>
</dbReference>
<proteinExistence type="inferred from homology"/>
<evidence type="ECO:0000256" key="6">
    <source>
        <dbReference type="ARBA" id="ARBA00022842"/>
    </source>
</evidence>
<accession>A0ABQ0NW74</accession>
<dbReference type="PROSITE" id="PS00630">
    <property type="entry name" value="IMP_2"/>
    <property type="match status" value="1"/>
</dbReference>
<dbReference type="CDD" id="cd01639">
    <property type="entry name" value="IMPase"/>
    <property type="match status" value="1"/>
</dbReference>
<evidence type="ECO:0000256" key="1">
    <source>
        <dbReference type="ARBA" id="ARBA00001033"/>
    </source>
</evidence>
<dbReference type="InterPro" id="IPR020583">
    <property type="entry name" value="Inositol_monoP_metal-BS"/>
</dbReference>
<dbReference type="EC" id="3.1.3.25" evidence="7"/>
<evidence type="ECO:0000256" key="2">
    <source>
        <dbReference type="ARBA" id="ARBA00001946"/>
    </source>
</evidence>
<evidence type="ECO:0000256" key="4">
    <source>
        <dbReference type="ARBA" id="ARBA00022723"/>
    </source>
</evidence>
<dbReference type="InterPro" id="IPR000760">
    <property type="entry name" value="Inositol_monophosphatase-like"/>
</dbReference>
<dbReference type="Proteomes" id="UP001062901">
    <property type="component" value="Unassembled WGS sequence"/>
</dbReference>
<evidence type="ECO:0000313" key="9">
    <source>
        <dbReference type="Proteomes" id="UP001062901"/>
    </source>
</evidence>
<keyword evidence="4 7" id="KW-0479">Metal-binding</keyword>
<gene>
    <name evidence="8" type="ORF">AA15669_0198</name>
</gene>